<feature type="transmembrane region" description="Helical" evidence="7">
    <location>
        <begin position="12"/>
        <end position="34"/>
    </location>
</feature>
<feature type="transmembrane region" description="Helical" evidence="7">
    <location>
        <begin position="87"/>
        <end position="108"/>
    </location>
</feature>
<dbReference type="EMBL" id="JAJVDC020000046">
    <property type="protein sequence ID" value="KAL1630446.1"/>
    <property type="molecule type" value="Genomic_DNA"/>
</dbReference>
<proteinExistence type="inferred from homology"/>
<feature type="transmembrane region" description="Helical" evidence="7">
    <location>
        <begin position="171"/>
        <end position="191"/>
    </location>
</feature>
<comment type="similarity">
    <text evidence="5">Belongs to the SAT4 family.</text>
</comment>
<reference evidence="9 10" key="1">
    <citation type="submission" date="2024-02" db="EMBL/GenBank/DDBJ databases">
        <title>De novo assembly and annotation of 12 fungi associated with fruit tree decline syndrome in Ontario, Canada.</title>
        <authorList>
            <person name="Sulman M."/>
            <person name="Ellouze W."/>
            <person name="Ilyukhin E."/>
        </authorList>
    </citation>
    <scope>NUCLEOTIDE SEQUENCE [LARGE SCALE GENOMIC DNA]</scope>
    <source>
        <strain evidence="9 10">M1-105</strain>
    </source>
</reference>
<keyword evidence="4 7" id="KW-0472">Membrane</keyword>
<evidence type="ECO:0000313" key="10">
    <source>
        <dbReference type="Proteomes" id="UP001521116"/>
    </source>
</evidence>
<evidence type="ECO:0000256" key="7">
    <source>
        <dbReference type="SAM" id="Phobius"/>
    </source>
</evidence>
<evidence type="ECO:0000313" key="9">
    <source>
        <dbReference type="EMBL" id="KAL1630446.1"/>
    </source>
</evidence>
<gene>
    <name evidence="9" type="ORF">SLS56_004846</name>
</gene>
<evidence type="ECO:0000256" key="4">
    <source>
        <dbReference type="ARBA" id="ARBA00023136"/>
    </source>
</evidence>
<feature type="domain" description="Rhodopsin" evidence="8">
    <location>
        <begin position="4"/>
        <end position="234"/>
    </location>
</feature>
<name>A0ABR3SV88_9PEZI</name>
<sequence>MIRNTGWDDYMMVFAAILSLVGMVIVILEVQYGGGRHRQYIDPSVFSKGMYLNFLTQPIYLFISMFVKESVGFFLLRITGAGKYKILIMSIMTILAVYTVGCFFTLVLQCQDLRILWNPSVKTACWDLHTLQSLSYTNSVVNISTDFAFAILIPIPIIWNLQMNKRKKTSLVVILGMGVFACSAGIIRTVYINNYGKQGDFLWDSRNITIWYVIETQIGIIAGNLPCSKPLFTRFIDSSYGSWSRSRGYSGGTSQKYGHSHRSYKGSTQLGSHTARGDEIDLTHFGGKGVESDTIAIVKGGCSVGGESSSRLSDESVSQLDREIGGTGSISVPQSGIVRTTKVRVEFDDRDILP</sequence>
<dbReference type="Proteomes" id="UP001521116">
    <property type="component" value="Unassembled WGS sequence"/>
</dbReference>
<evidence type="ECO:0000256" key="6">
    <source>
        <dbReference type="SAM" id="MobiDB-lite"/>
    </source>
</evidence>
<dbReference type="InterPro" id="IPR049326">
    <property type="entry name" value="Rhodopsin_dom_fungi"/>
</dbReference>
<evidence type="ECO:0000256" key="1">
    <source>
        <dbReference type="ARBA" id="ARBA00004141"/>
    </source>
</evidence>
<keyword evidence="10" id="KW-1185">Reference proteome</keyword>
<accession>A0ABR3SV88</accession>
<keyword evidence="2 7" id="KW-0812">Transmembrane</keyword>
<dbReference type="PANTHER" id="PTHR33048">
    <property type="entry name" value="PTH11-LIKE INTEGRAL MEMBRANE PROTEIN (AFU_ORTHOLOGUE AFUA_5G11245)"/>
    <property type="match status" value="1"/>
</dbReference>
<feature type="compositionally biased region" description="Low complexity" evidence="6">
    <location>
        <begin position="243"/>
        <end position="254"/>
    </location>
</feature>
<evidence type="ECO:0000256" key="2">
    <source>
        <dbReference type="ARBA" id="ARBA00022692"/>
    </source>
</evidence>
<comment type="caution">
    <text evidence="9">The sequence shown here is derived from an EMBL/GenBank/DDBJ whole genome shotgun (WGS) entry which is preliminary data.</text>
</comment>
<evidence type="ECO:0000256" key="5">
    <source>
        <dbReference type="ARBA" id="ARBA00038359"/>
    </source>
</evidence>
<feature type="region of interest" description="Disordered" evidence="6">
    <location>
        <begin position="243"/>
        <end position="273"/>
    </location>
</feature>
<organism evidence="9 10">
    <name type="scientific">Neofusicoccum ribis</name>
    <dbReference type="NCBI Taxonomy" id="45134"/>
    <lineage>
        <taxon>Eukaryota</taxon>
        <taxon>Fungi</taxon>
        <taxon>Dikarya</taxon>
        <taxon>Ascomycota</taxon>
        <taxon>Pezizomycotina</taxon>
        <taxon>Dothideomycetes</taxon>
        <taxon>Dothideomycetes incertae sedis</taxon>
        <taxon>Botryosphaeriales</taxon>
        <taxon>Botryosphaeriaceae</taxon>
        <taxon>Neofusicoccum</taxon>
    </lineage>
</organism>
<comment type="subcellular location">
    <subcellularLocation>
        <location evidence="1">Membrane</location>
        <topology evidence="1">Multi-pass membrane protein</topology>
    </subcellularLocation>
</comment>
<dbReference type="Pfam" id="PF20684">
    <property type="entry name" value="Fung_rhodopsin"/>
    <property type="match status" value="1"/>
</dbReference>
<keyword evidence="3 7" id="KW-1133">Transmembrane helix</keyword>
<feature type="transmembrane region" description="Helical" evidence="7">
    <location>
        <begin position="54"/>
        <end position="75"/>
    </location>
</feature>
<evidence type="ECO:0000259" key="8">
    <source>
        <dbReference type="Pfam" id="PF20684"/>
    </source>
</evidence>
<evidence type="ECO:0000256" key="3">
    <source>
        <dbReference type="ARBA" id="ARBA00022989"/>
    </source>
</evidence>
<dbReference type="InterPro" id="IPR052337">
    <property type="entry name" value="SAT4-like"/>
</dbReference>
<dbReference type="PANTHER" id="PTHR33048:SF167">
    <property type="entry name" value="INTEGRAL MEMBRANE PROTEIN"/>
    <property type="match status" value="1"/>
</dbReference>
<protein>
    <recommendedName>
        <fullName evidence="8">Rhodopsin domain-containing protein</fullName>
    </recommendedName>
</protein>
<feature type="transmembrane region" description="Helical" evidence="7">
    <location>
        <begin position="140"/>
        <end position="159"/>
    </location>
</feature>